<accession>A0A1A0QPP7</accession>
<name>A0A1A0QPP7_MYCPR</name>
<dbReference type="RefSeq" id="WP_064936213.1">
    <property type="nucleotide sequence ID" value="NZ_LZSO01000041.1"/>
</dbReference>
<evidence type="ECO:0000313" key="3">
    <source>
        <dbReference type="EMBL" id="OBB24126.1"/>
    </source>
</evidence>
<evidence type="ECO:0000313" key="4">
    <source>
        <dbReference type="Proteomes" id="UP000093902"/>
    </source>
</evidence>
<dbReference type="OrthoDB" id="8454826at2"/>
<dbReference type="EMBL" id="LZSO01000041">
    <property type="protein sequence ID" value="OBB24126.1"/>
    <property type="molecule type" value="Genomic_DNA"/>
</dbReference>
<dbReference type="PANTHER" id="PTHR35936:SF19">
    <property type="entry name" value="AMINO-ACID-BINDING PROTEIN YXEM-RELATED"/>
    <property type="match status" value="1"/>
</dbReference>
<protein>
    <submittedName>
        <fullName evidence="3">Glutamine-binding protein</fullName>
    </submittedName>
</protein>
<dbReference type="SMART" id="SM00062">
    <property type="entry name" value="PBPb"/>
    <property type="match status" value="1"/>
</dbReference>
<comment type="caution">
    <text evidence="3">The sequence shown here is derived from an EMBL/GenBank/DDBJ whole genome shotgun (WGS) entry which is preliminary data.</text>
</comment>
<keyword evidence="1" id="KW-0732">Signal</keyword>
<reference evidence="4" key="1">
    <citation type="submission" date="2016-06" db="EMBL/GenBank/DDBJ databases">
        <authorList>
            <person name="Sutton G."/>
            <person name="Brinkac L."/>
            <person name="Sanka R."/>
            <person name="Adams M."/>
            <person name="Lau E."/>
            <person name="Mehaffy C."/>
            <person name="Tameris M."/>
            <person name="Hatherill M."/>
            <person name="Hanekom W."/>
            <person name="Mahomed H."/>
            <person name="Mcshane H."/>
        </authorList>
    </citation>
    <scope>NUCLEOTIDE SEQUENCE [LARGE SCALE GENOMIC DNA]</scope>
    <source>
        <strain evidence="4">852002-51209_SCH5440388</strain>
    </source>
</reference>
<evidence type="ECO:0000256" key="1">
    <source>
        <dbReference type="ARBA" id="ARBA00022729"/>
    </source>
</evidence>
<organism evidence="3 4">
    <name type="scientific">Mycolicibacterium peregrinum</name>
    <name type="common">Mycobacterium peregrinum</name>
    <dbReference type="NCBI Taxonomy" id="43304"/>
    <lineage>
        <taxon>Bacteria</taxon>
        <taxon>Bacillati</taxon>
        <taxon>Actinomycetota</taxon>
        <taxon>Actinomycetes</taxon>
        <taxon>Mycobacteriales</taxon>
        <taxon>Mycobacteriaceae</taxon>
        <taxon>Mycolicibacterium</taxon>
    </lineage>
</organism>
<dbReference type="InterPro" id="IPR001638">
    <property type="entry name" value="Solute-binding_3/MltF_N"/>
</dbReference>
<dbReference type="Gene3D" id="3.40.190.10">
    <property type="entry name" value="Periplasmic binding protein-like II"/>
    <property type="match status" value="2"/>
</dbReference>
<evidence type="ECO:0000259" key="2">
    <source>
        <dbReference type="SMART" id="SM00062"/>
    </source>
</evidence>
<feature type="domain" description="Solute-binding protein family 3/N-terminal" evidence="2">
    <location>
        <begin position="4"/>
        <end position="226"/>
    </location>
</feature>
<dbReference type="PANTHER" id="PTHR35936">
    <property type="entry name" value="MEMBRANE-BOUND LYTIC MUREIN TRANSGLYCOSYLASE F"/>
    <property type="match status" value="1"/>
</dbReference>
<gene>
    <name evidence="3" type="ORF">A5792_30370</name>
</gene>
<dbReference type="SUPFAM" id="SSF53850">
    <property type="entry name" value="Periplasmic binding protein-like II"/>
    <property type="match status" value="1"/>
</dbReference>
<dbReference type="Proteomes" id="UP000093902">
    <property type="component" value="Unassembled WGS sequence"/>
</dbReference>
<dbReference type="AlphaFoldDB" id="A0A1A0QPP7"/>
<sequence>MTAPLRLACIDADAPPLFGLASAPGGRAGYEPAVAELLAAELDRELEWVIMPWGDMLPAARAHEVDGVLCGQGIIPARLEQADFTRPYGIFHEGILMRRGEAVPDPSGLVGKRIAAIRASANYNLASSFSGAEVVEFESEHVYEDMLAALRTGKVDAVCDDDVVFVPLGDSDPDFELAFVVKTNNPWGIAIAKDRPETLAALDGALARIIADGRLKSVWAQWLPTLDYPFEVS</sequence>
<proteinExistence type="predicted"/>
<dbReference type="Pfam" id="PF00497">
    <property type="entry name" value="SBP_bac_3"/>
    <property type="match status" value="1"/>
</dbReference>
<dbReference type="CDD" id="cd13530">
    <property type="entry name" value="PBP2_peptides_like"/>
    <property type="match status" value="1"/>
</dbReference>